<dbReference type="EMBL" id="BNCQ01000093">
    <property type="protein sequence ID" value="GIM17147.1"/>
    <property type="molecule type" value="Genomic_DNA"/>
</dbReference>
<dbReference type="InterPro" id="IPR030616">
    <property type="entry name" value="Aur-like"/>
</dbReference>
<dbReference type="Gene3D" id="1.10.510.10">
    <property type="entry name" value="Transferase(Phosphotransferase) domain 1"/>
    <property type="match status" value="1"/>
</dbReference>
<feature type="region of interest" description="Disordered" evidence="9">
    <location>
        <begin position="106"/>
        <end position="165"/>
    </location>
</feature>
<feature type="region of interest" description="Disordered" evidence="9">
    <location>
        <begin position="77"/>
        <end position="96"/>
    </location>
</feature>
<dbReference type="GO" id="GO:0004674">
    <property type="term" value="F:protein serine/threonine kinase activity"/>
    <property type="evidence" value="ECO:0007669"/>
    <property type="project" value="UniProtKB-KW"/>
</dbReference>
<feature type="binding site" evidence="7">
    <location>
        <begin position="741"/>
        <end position="743"/>
    </location>
    <ligand>
        <name>ATP</name>
        <dbReference type="ChEBI" id="CHEBI:30616"/>
    </ligand>
</feature>
<evidence type="ECO:0000313" key="12">
    <source>
        <dbReference type="EMBL" id="GIM17147.1"/>
    </source>
</evidence>
<comment type="caution">
    <text evidence="12">The sequence shown here is derived from an EMBL/GenBank/DDBJ whole genome shotgun (WGS) entry which is preliminary data.</text>
</comment>
<feature type="binding site" evidence="7">
    <location>
        <position position="693"/>
    </location>
    <ligand>
        <name>ATP</name>
        <dbReference type="ChEBI" id="CHEBI:30616"/>
    </ligand>
</feature>
<dbReference type="InterPro" id="IPR008271">
    <property type="entry name" value="Ser/Thr_kinase_AS"/>
</dbReference>
<feature type="compositionally biased region" description="Polar residues" evidence="9">
    <location>
        <begin position="624"/>
        <end position="635"/>
    </location>
</feature>
<dbReference type="PANTHER" id="PTHR24350">
    <property type="entry name" value="SERINE/THREONINE-PROTEIN KINASE IAL-RELATED"/>
    <property type="match status" value="1"/>
</dbReference>
<dbReference type="AlphaFoldDB" id="A0A8J4GZL3"/>
<feature type="compositionally biased region" description="Low complexity" evidence="9">
    <location>
        <begin position="453"/>
        <end position="485"/>
    </location>
</feature>
<dbReference type="Proteomes" id="UP000747110">
    <property type="component" value="Unassembled WGS sequence"/>
</dbReference>
<feature type="region of interest" description="Disordered" evidence="9">
    <location>
        <begin position="350"/>
        <end position="386"/>
    </location>
</feature>
<feature type="region of interest" description="Disordered" evidence="9">
    <location>
        <begin position="584"/>
        <end position="642"/>
    </location>
</feature>
<feature type="region of interest" description="Disordered" evidence="9">
    <location>
        <begin position="447"/>
        <end position="485"/>
    </location>
</feature>
<dbReference type="EMBL" id="BNCQ01000093">
    <property type="protein sequence ID" value="GIM17148.1"/>
    <property type="molecule type" value="Genomic_DNA"/>
</dbReference>
<gene>
    <name evidence="11" type="ORF">Vretifemale_20681</name>
    <name evidence="12" type="ORF">Vretimale_19674</name>
</gene>
<keyword evidence="5 7" id="KW-0067">ATP-binding</keyword>
<keyword evidence="14" id="KW-1185">Reference proteome</keyword>
<evidence type="ECO:0000313" key="14">
    <source>
        <dbReference type="Proteomes" id="UP000747110"/>
    </source>
</evidence>
<evidence type="ECO:0000256" key="1">
    <source>
        <dbReference type="ARBA" id="ARBA00022527"/>
    </source>
</evidence>
<feature type="active site" description="Proton acceptor" evidence="6">
    <location>
        <position position="789"/>
    </location>
</feature>
<keyword evidence="2" id="KW-0808">Transferase</keyword>
<proteinExistence type="predicted"/>
<dbReference type="PROSITE" id="PS00108">
    <property type="entry name" value="PROTEIN_KINASE_ST"/>
    <property type="match status" value="1"/>
</dbReference>
<feature type="compositionally biased region" description="Polar residues" evidence="9">
    <location>
        <begin position="604"/>
        <end position="615"/>
    </location>
</feature>
<dbReference type="InterPro" id="IPR000719">
    <property type="entry name" value="Prot_kinase_dom"/>
</dbReference>
<evidence type="ECO:0000256" key="3">
    <source>
        <dbReference type="ARBA" id="ARBA00022741"/>
    </source>
</evidence>
<feature type="binding site" evidence="7">
    <location>
        <position position="809"/>
    </location>
    <ligand>
        <name>ATP</name>
        <dbReference type="ChEBI" id="CHEBI:30616"/>
    </ligand>
</feature>
<evidence type="ECO:0000313" key="11">
    <source>
        <dbReference type="EMBL" id="GIL93258.1"/>
    </source>
</evidence>
<feature type="domain" description="Protein kinase" evidence="10">
    <location>
        <begin position="664"/>
        <end position="932"/>
    </location>
</feature>
<evidence type="ECO:0000256" key="9">
    <source>
        <dbReference type="SAM" id="MobiDB-lite"/>
    </source>
</evidence>
<feature type="compositionally biased region" description="Polar residues" evidence="9">
    <location>
        <begin position="355"/>
        <end position="378"/>
    </location>
</feature>
<keyword evidence="1" id="KW-0723">Serine/threonine-protein kinase</keyword>
<dbReference type="Pfam" id="PF00069">
    <property type="entry name" value="Pkinase"/>
    <property type="match status" value="1"/>
</dbReference>
<evidence type="ECO:0000256" key="2">
    <source>
        <dbReference type="ARBA" id="ARBA00022679"/>
    </source>
</evidence>
<dbReference type="InterPro" id="IPR011009">
    <property type="entry name" value="Kinase-like_dom_sf"/>
</dbReference>
<feature type="compositionally biased region" description="Polar residues" evidence="9">
    <location>
        <begin position="521"/>
        <end position="540"/>
    </location>
</feature>
<evidence type="ECO:0000313" key="13">
    <source>
        <dbReference type="Proteomes" id="UP000722791"/>
    </source>
</evidence>
<keyword evidence="4" id="KW-0418">Kinase</keyword>
<protein>
    <recommendedName>
        <fullName evidence="10">Protein kinase domain-containing protein</fullName>
    </recommendedName>
</protein>
<evidence type="ECO:0000256" key="8">
    <source>
        <dbReference type="PIRSR" id="PIRSR630616-3"/>
    </source>
</evidence>
<sequence>MANIKLRPLVVHDSASSQSGFNDACAQDSSPSVRVHCALPTTARAKLVPAPPDTGASAAEDTGVSKLRSKLRRLLGAHNSNQGTPAQKAATPSQNAAFRCSSTLSLNDRPANSANGSRTTASVPVSPIVSGPTGPRARFQGTGVVVPTSASSTPPATPGSASPGIQGARAIPVPPPAVSNVNPARCPSANSSRGLTLRRAVSFSPTATTFPPLGSPNVPSAPTVPPPNNSNSCSVAGAGAGMGGASRTLSASSSFVAGAGRMSNMVVVPEDEALPEDPVGGDYCLSVSPGSIAGPPRPGHMAEYVIQNGYASPTDADSLPGVAPLPPQPHYDGVAYSCVTTPTIGGSSGGCLAAQQLSPTRPSPSGQDSQNPNHAQRLSSSSSSSTVILTSGNGFVDAGTPGPHILSGPAVCGSAGLTSWSSDISVHHGPFQTAAVSTAVAVLEAPPPPPMSPHLRSMPLKPTRASADSGRPLSSSSSTAGSSAAVIPVAASPRAGGSYHHFPSTATSGAPAMVTPHTGAVSHTHNSSAVPGQLSSPNSMPPSLTRGMSAFSLMPANNVGSGGRSMASTSSPWNATICAGGGVHPAAAPEGPPTPTQQPAVATDTRNVAPSSPKQQALRRAHSTIDNTSRTQQEGPSGPPGVLMALGASLPAEMKRKDWRIEDFTMLKRLYKGNYSAVHKALCRLSMRLVVIKTYDTTRMTELARNHVKREASLHAPLEHDNILNLYAVFSQGPYVMLVEEVAEGGDLYHVLKSIPGHRLQEDRAVAGVLVPLLRSLAYLHEQGICHRDIKLENILFSDRQHTRMLLADFGIALSLRHERAVTRAGTTEYMSPEQLRCPFKRHPSDNKDRTDLHYGLGVDVWATGVLAYELLHGYPPFLGSHREETEQLILTAEVQVAPQLSHGARDFVLSCLNKDPADRPTVMQLLQHTWVRQHMKPLR</sequence>
<feature type="compositionally biased region" description="Polar residues" evidence="9">
    <location>
        <begin position="78"/>
        <end position="96"/>
    </location>
</feature>
<evidence type="ECO:0000256" key="6">
    <source>
        <dbReference type="PIRSR" id="PIRSR630616-1"/>
    </source>
</evidence>
<dbReference type="FunFam" id="1.10.510.10:FF:000813">
    <property type="entry name" value="Aurora-like kinase"/>
    <property type="match status" value="1"/>
</dbReference>
<name>A0A8J4GZL3_9CHLO</name>
<dbReference type="EMBL" id="BNCP01000092">
    <property type="protein sequence ID" value="GIL93258.1"/>
    <property type="molecule type" value="Genomic_DNA"/>
</dbReference>
<dbReference type="SUPFAM" id="SSF56112">
    <property type="entry name" value="Protein kinase-like (PK-like)"/>
    <property type="match status" value="1"/>
</dbReference>
<evidence type="ECO:0000259" key="10">
    <source>
        <dbReference type="PROSITE" id="PS50011"/>
    </source>
</evidence>
<dbReference type="PROSITE" id="PS50011">
    <property type="entry name" value="PROTEIN_KINASE_DOM"/>
    <property type="match status" value="1"/>
</dbReference>
<feature type="cross-link" description="Glycyl lysine isopeptide (Lys-Gly) (interchain with G-Cter in SUMO2)" evidence="8">
    <location>
        <position position="791"/>
    </location>
</feature>
<accession>A0A8J4GZL3</accession>
<reference evidence="12" key="1">
    <citation type="journal article" date="2021" name="Proc. Natl. Acad. Sci. U.S.A.">
        <title>Three genomes in the algal genus Volvox reveal the fate of a haploid sex-determining region after a transition to homothallism.</title>
        <authorList>
            <person name="Yamamoto K."/>
            <person name="Hamaji T."/>
            <person name="Kawai-Toyooka H."/>
            <person name="Matsuzaki R."/>
            <person name="Takahashi F."/>
            <person name="Nishimura Y."/>
            <person name="Kawachi M."/>
            <person name="Noguchi H."/>
            <person name="Minakuchi Y."/>
            <person name="Umen J.G."/>
            <person name="Toyoda A."/>
            <person name="Nozaki H."/>
        </authorList>
    </citation>
    <scope>NUCLEOTIDE SEQUENCE</scope>
    <source>
        <strain evidence="12">NIES-3785</strain>
        <strain evidence="11">NIES-3786</strain>
    </source>
</reference>
<dbReference type="Proteomes" id="UP000722791">
    <property type="component" value="Unassembled WGS sequence"/>
</dbReference>
<feature type="compositionally biased region" description="Polar residues" evidence="9">
    <location>
        <begin position="106"/>
        <end position="123"/>
    </location>
</feature>
<evidence type="ECO:0000256" key="5">
    <source>
        <dbReference type="ARBA" id="ARBA00022840"/>
    </source>
</evidence>
<feature type="binding site" evidence="7">
    <location>
        <begin position="793"/>
        <end position="794"/>
    </location>
    <ligand>
        <name>ATP</name>
        <dbReference type="ChEBI" id="CHEBI:30616"/>
    </ligand>
</feature>
<organism evidence="12 13">
    <name type="scientific">Volvox reticuliferus</name>
    <dbReference type="NCBI Taxonomy" id="1737510"/>
    <lineage>
        <taxon>Eukaryota</taxon>
        <taxon>Viridiplantae</taxon>
        <taxon>Chlorophyta</taxon>
        <taxon>core chlorophytes</taxon>
        <taxon>Chlorophyceae</taxon>
        <taxon>CS clade</taxon>
        <taxon>Chlamydomonadales</taxon>
        <taxon>Volvocaceae</taxon>
        <taxon>Volvox</taxon>
    </lineage>
</organism>
<dbReference type="OrthoDB" id="377346at2759"/>
<feature type="region of interest" description="Disordered" evidence="9">
    <location>
        <begin position="508"/>
        <end position="540"/>
    </location>
</feature>
<dbReference type="GO" id="GO:0005524">
    <property type="term" value="F:ATP binding"/>
    <property type="evidence" value="ECO:0007669"/>
    <property type="project" value="UniProtKB-KW"/>
</dbReference>
<keyword evidence="3 7" id="KW-0547">Nucleotide-binding</keyword>
<dbReference type="EMBL" id="BNCQ01000093">
    <property type="protein sequence ID" value="GIM17146.1"/>
    <property type="molecule type" value="Genomic_DNA"/>
</dbReference>
<evidence type="ECO:0000256" key="7">
    <source>
        <dbReference type="PIRSR" id="PIRSR630616-2"/>
    </source>
</evidence>
<evidence type="ECO:0000256" key="4">
    <source>
        <dbReference type="ARBA" id="ARBA00022777"/>
    </source>
</evidence>
<dbReference type="SMART" id="SM00220">
    <property type="entry name" value="S_TKc"/>
    <property type="match status" value="1"/>
</dbReference>
<feature type="compositionally biased region" description="Low complexity" evidence="9">
    <location>
        <begin position="141"/>
        <end position="164"/>
    </location>
</feature>